<dbReference type="InterPro" id="IPR013221">
    <property type="entry name" value="Mur_ligase_cen"/>
</dbReference>
<dbReference type="Gene3D" id="3.90.190.20">
    <property type="entry name" value="Mur ligase, C-terminal domain"/>
    <property type="match status" value="1"/>
</dbReference>
<feature type="domain" description="Mur ligase C-terminal" evidence="10">
    <location>
        <begin position="305"/>
        <end position="420"/>
    </location>
</feature>
<dbReference type="Pfam" id="PF02875">
    <property type="entry name" value="Mur_ligase_C"/>
    <property type="match status" value="1"/>
</dbReference>
<keyword evidence="2" id="KW-0132">Cell division</keyword>
<keyword evidence="5" id="KW-0133">Cell shape</keyword>
<dbReference type="GO" id="GO:0016881">
    <property type="term" value="F:acid-amino acid ligase activity"/>
    <property type="evidence" value="ECO:0007669"/>
    <property type="project" value="InterPro"/>
</dbReference>
<dbReference type="PANTHER" id="PTHR43445">
    <property type="entry name" value="UDP-N-ACETYLMURAMATE--L-ALANINE LIGASE-RELATED"/>
    <property type="match status" value="1"/>
</dbReference>
<dbReference type="InterPro" id="IPR004101">
    <property type="entry name" value="Mur_ligase_C"/>
</dbReference>
<dbReference type="InterPro" id="IPR000713">
    <property type="entry name" value="Mur_ligase_N"/>
</dbReference>
<dbReference type="Gene3D" id="3.40.50.720">
    <property type="entry name" value="NAD(P)-binding Rossmann-like Domain"/>
    <property type="match status" value="1"/>
</dbReference>
<keyword evidence="7" id="KW-0131">Cell cycle</keyword>
<sequence>MRIHFIAIGGSAMHNLAIALHKKGFQVTGSDDEVFEPSRGRLRKYGLLPKSMGWNPDSITADIDSVILGMHARPDNPELIRAQELNLKVYSYPEYLYEQTKNKTRIVIAGSHGKTTITSMLLHVLKSLGRKFDFMVGAQIKGFDTMVELTDESEIAIFEGDEYLSSPIDRRPKFLWYKPHIALATGVAWDHINVFPTESEYNQQFGLFAQTIEPGGSFIYYEKDKVLSEIAPQLQEINVIPYNELNAKTLDGKTLVETDEEEYELGIFGHHNLQNLAGAMEVALKIGISKPDFLKAMFSFEGASRRLQVLAENDDAKVFFDFAHAPSKVRATVAAVKDQFPDRHLLAVLELHTFSSLNKDFLPQYKGAMNAADEAVVFFNPEVVKHKKLPAIDPDDVKKAFSSNGLNVYTNPDDLKQYLEGLQIRDSNLLLMTSGNLAGIDVQNLAERIV</sequence>
<dbReference type="Gene3D" id="3.40.1190.10">
    <property type="entry name" value="Mur-like, catalytic domain"/>
    <property type="match status" value="1"/>
</dbReference>
<dbReference type="InterPro" id="IPR036615">
    <property type="entry name" value="Mur_ligase_C_dom_sf"/>
</dbReference>
<evidence type="ECO:0000256" key="2">
    <source>
        <dbReference type="ARBA" id="ARBA00022618"/>
    </source>
</evidence>
<evidence type="ECO:0000256" key="1">
    <source>
        <dbReference type="ARBA" id="ARBA00022598"/>
    </source>
</evidence>
<dbReference type="GO" id="GO:0008360">
    <property type="term" value="P:regulation of cell shape"/>
    <property type="evidence" value="ECO:0007669"/>
    <property type="project" value="UniProtKB-KW"/>
</dbReference>
<evidence type="ECO:0000256" key="6">
    <source>
        <dbReference type="ARBA" id="ARBA00022984"/>
    </source>
</evidence>
<proteinExistence type="predicted"/>
<evidence type="ECO:0000256" key="3">
    <source>
        <dbReference type="ARBA" id="ARBA00022741"/>
    </source>
</evidence>
<gene>
    <name evidence="12" type="ORF">DDZ16_00790</name>
</gene>
<dbReference type="SUPFAM" id="SSF53244">
    <property type="entry name" value="MurD-like peptide ligases, peptide-binding domain"/>
    <property type="match status" value="1"/>
</dbReference>
<name>A0A2U2BDF1_9BACT</name>
<dbReference type="GO" id="GO:0005524">
    <property type="term" value="F:ATP binding"/>
    <property type="evidence" value="ECO:0007669"/>
    <property type="project" value="UniProtKB-KW"/>
</dbReference>
<feature type="domain" description="Mur ligase central" evidence="11">
    <location>
        <begin position="108"/>
        <end position="282"/>
    </location>
</feature>
<evidence type="ECO:0000259" key="9">
    <source>
        <dbReference type="Pfam" id="PF01225"/>
    </source>
</evidence>
<dbReference type="Proteomes" id="UP000244956">
    <property type="component" value="Unassembled WGS sequence"/>
</dbReference>
<dbReference type="InterPro" id="IPR036565">
    <property type="entry name" value="Mur-like_cat_sf"/>
</dbReference>
<dbReference type="PANTHER" id="PTHR43445:SF3">
    <property type="entry name" value="UDP-N-ACETYLMURAMATE--L-ALANINE LIGASE"/>
    <property type="match status" value="1"/>
</dbReference>
<evidence type="ECO:0000313" key="12">
    <source>
        <dbReference type="EMBL" id="PWE01057.1"/>
    </source>
</evidence>
<keyword evidence="13" id="KW-1185">Reference proteome</keyword>
<dbReference type="Pfam" id="PF01225">
    <property type="entry name" value="Mur_ligase"/>
    <property type="match status" value="1"/>
</dbReference>
<dbReference type="AlphaFoldDB" id="A0A2U2BDF1"/>
<dbReference type="SUPFAM" id="SSF51984">
    <property type="entry name" value="MurCD N-terminal domain"/>
    <property type="match status" value="1"/>
</dbReference>
<dbReference type="GO" id="GO:0071555">
    <property type="term" value="P:cell wall organization"/>
    <property type="evidence" value="ECO:0007669"/>
    <property type="project" value="UniProtKB-KW"/>
</dbReference>
<dbReference type="SUPFAM" id="SSF53623">
    <property type="entry name" value="MurD-like peptide ligases, catalytic domain"/>
    <property type="match status" value="1"/>
</dbReference>
<accession>A0A2U2BDF1</accession>
<protein>
    <submittedName>
        <fullName evidence="12">Peptidoglycan synthetase</fullName>
    </submittedName>
</protein>
<reference evidence="12 13" key="1">
    <citation type="submission" date="2018-05" db="EMBL/GenBank/DDBJ databases">
        <title>Marinilabilia rubrum sp. nov., isolated from saltern sediment.</title>
        <authorList>
            <person name="Zhang R."/>
        </authorList>
    </citation>
    <scope>NUCLEOTIDE SEQUENCE [LARGE SCALE GENOMIC DNA]</scope>
    <source>
        <strain evidence="12 13">WTE16</strain>
    </source>
</reference>
<comment type="caution">
    <text evidence="12">The sequence shown here is derived from an EMBL/GenBank/DDBJ whole genome shotgun (WGS) entry which is preliminary data.</text>
</comment>
<evidence type="ECO:0000256" key="5">
    <source>
        <dbReference type="ARBA" id="ARBA00022960"/>
    </source>
</evidence>
<evidence type="ECO:0000313" key="13">
    <source>
        <dbReference type="Proteomes" id="UP000244956"/>
    </source>
</evidence>
<dbReference type="InterPro" id="IPR050061">
    <property type="entry name" value="MurCDEF_pg_biosynth"/>
</dbReference>
<feature type="domain" description="Mur ligase N-terminal catalytic" evidence="9">
    <location>
        <begin position="2"/>
        <end position="102"/>
    </location>
</feature>
<keyword evidence="3" id="KW-0547">Nucleotide-binding</keyword>
<evidence type="ECO:0000256" key="7">
    <source>
        <dbReference type="ARBA" id="ARBA00023306"/>
    </source>
</evidence>
<keyword evidence="1" id="KW-0436">Ligase</keyword>
<organism evidence="12 13">
    <name type="scientific">Marinilabilia rubra</name>
    <dbReference type="NCBI Taxonomy" id="2162893"/>
    <lineage>
        <taxon>Bacteria</taxon>
        <taxon>Pseudomonadati</taxon>
        <taxon>Bacteroidota</taxon>
        <taxon>Bacteroidia</taxon>
        <taxon>Marinilabiliales</taxon>
        <taxon>Marinilabiliaceae</taxon>
        <taxon>Marinilabilia</taxon>
    </lineage>
</organism>
<dbReference type="Pfam" id="PF08245">
    <property type="entry name" value="Mur_ligase_M"/>
    <property type="match status" value="1"/>
</dbReference>
<evidence type="ECO:0000259" key="11">
    <source>
        <dbReference type="Pfam" id="PF08245"/>
    </source>
</evidence>
<evidence type="ECO:0000256" key="8">
    <source>
        <dbReference type="ARBA" id="ARBA00023316"/>
    </source>
</evidence>
<keyword evidence="6" id="KW-0573">Peptidoglycan synthesis</keyword>
<keyword evidence="8" id="KW-0961">Cell wall biogenesis/degradation</keyword>
<keyword evidence="4" id="KW-0067">ATP-binding</keyword>
<dbReference type="GO" id="GO:0009252">
    <property type="term" value="P:peptidoglycan biosynthetic process"/>
    <property type="evidence" value="ECO:0007669"/>
    <property type="project" value="UniProtKB-KW"/>
</dbReference>
<evidence type="ECO:0000259" key="10">
    <source>
        <dbReference type="Pfam" id="PF02875"/>
    </source>
</evidence>
<evidence type="ECO:0000256" key="4">
    <source>
        <dbReference type="ARBA" id="ARBA00022840"/>
    </source>
</evidence>
<dbReference type="GO" id="GO:0051301">
    <property type="term" value="P:cell division"/>
    <property type="evidence" value="ECO:0007669"/>
    <property type="project" value="UniProtKB-KW"/>
</dbReference>
<dbReference type="OrthoDB" id="9804126at2"/>
<dbReference type="RefSeq" id="WP_109262512.1">
    <property type="nucleotide sequence ID" value="NZ_QEWP01000001.1"/>
</dbReference>
<dbReference type="EMBL" id="QEWP01000001">
    <property type="protein sequence ID" value="PWE01057.1"/>
    <property type="molecule type" value="Genomic_DNA"/>
</dbReference>